<reference evidence="1 2" key="1">
    <citation type="submission" date="2020-08" db="EMBL/GenBank/DDBJ databases">
        <title>Genome sequence of Nocardioides mesophilus KACC 16243T.</title>
        <authorList>
            <person name="Hyun D.-W."/>
            <person name="Bae J.-W."/>
        </authorList>
    </citation>
    <scope>NUCLEOTIDE SEQUENCE [LARGE SCALE GENOMIC DNA]</scope>
    <source>
        <strain evidence="1 2">KACC 16243</strain>
    </source>
</reference>
<dbReference type="Proteomes" id="UP000515947">
    <property type="component" value="Chromosome"/>
</dbReference>
<protein>
    <submittedName>
        <fullName evidence="1">NAD(P)H nitroreductase</fullName>
    </submittedName>
</protein>
<dbReference type="PANTHER" id="PTHR23026">
    <property type="entry name" value="NADPH NITROREDUCTASE"/>
    <property type="match status" value="1"/>
</dbReference>
<gene>
    <name evidence="1" type="ORF">H9L09_15255</name>
</gene>
<dbReference type="NCBIfam" id="NF047509">
    <property type="entry name" value="Rv3131_FMN_oxido"/>
    <property type="match status" value="1"/>
</dbReference>
<accession>A0A7G9R8F2</accession>
<evidence type="ECO:0000313" key="1">
    <source>
        <dbReference type="EMBL" id="QNN51877.1"/>
    </source>
</evidence>
<dbReference type="EMBL" id="CP060713">
    <property type="protein sequence ID" value="QNN51877.1"/>
    <property type="molecule type" value="Genomic_DNA"/>
</dbReference>
<evidence type="ECO:0000313" key="2">
    <source>
        <dbReference type="Proteomes" id="UP000515947"/>
    </source>
</evidence>
<keyword evidence="2" id="KW-1185">Reference proteome</keyword>
<dbReference type="AlphaFoldDB" id="A0A7G9R8F2"/>
<dbReference type="InterPro" id="IPR000415">
    <property type="entry name" value="Nitroreductase-like"/>
</dbReference>
<dbReference type="RefSeq" id="WP_187577720.1">
    <property type="nucleotide sequence ID" value="NZ_CP060713.1"/>
</dbReference>
<organism evidence="1 2">
    <name type="scientific">Nocardioides mesophilus</name>
    <dbReference type="NCBI Taxonomy" id="433659"/>
    <lineage>
        <taxon>Bacteria</taxon>
        <taxon>Bacillati</taxon>
        <taxon>Actinomycetota</taxon>
        <taxon>Actinomycetes</taxon>
        <taxon>Propionibacteriales</taxon>
        <taxon>Nocardioidaceae</taxon>
        <taxon>Nocardioides</taxon>
    </lineage>
</organism>
<name>A0A7G9R8F2_9ACTN</name>
<dbReference type="Gene3D" id="3.40.109.10">
    <property type="entry name" value="NADH Oxidase"/>
    <property type="match status" value="1"/>
</dbReference>
<dbReference type="PANTHER" id="PTHR23026:SF123">
    <property type="entry name" value="NAD(P)H NITROREDUCTASE RV3131-RELATED"/>
    <property type="match status" value="1"/>
</dbReference>
<proteinExistence type="predicted"/>
<sequence>MTGTSASARATTAAPPYEELLTLACRAPSVHNTQPWLWRATATGLELVADRSRQLLHSDPDGRDLAISCGAALHHVQVAAAGLGWASHVRRVPEPGRPHRLAMVSFTRAPVSPDATRLLQALAARHTDRRPLGSWPVPPEQLHSLARSGSRWGAHVLPVSDGAVRQRLAELTARADELQRSDTAYLDELALWRRNDRGSGMPTADLLRREPAPPEAMEEEGVGLLMVATSSDDTLSRLRAGEALSEVWLRATQKGLSVVPMSQCIEVAQTRAEVSGTVLEDRLCPQILVRIGWLPASREPLERTPRRALRDVFLRT</sequence>
<dbReference type="KEGG" id="nmes:H9L09_15255"/>
<dbReference type="GO" id="GO:0016491">
    <property type="term" value="F:oxidoreductase activity"/>
    <property type="evidence" value="ECO:0007669"/>
    <property type="project" value="InterPro"/>
</dbReference>
<dbReference type="SUPFAM" id="SSF55469">
    <property type="entry name" value="FMN-dependent nitroreductase-like"/>
    <property type="match status" value="2"/>
</dbReference>
<dbReference type="InterPro" id="IPR050627">
    <property type="entry name" value="Nitroreductase/BluB"/>
</dbReference>